<proteinExistence type="predicted"/>
<dbReference type="EMBL" id="NCKW01009631">
    <property type="protein sequence ID" value="POM66395.1"/>
    <property type="molecule type" value="Genomic_DNA"/>
</dbReference>
<evidence type="ECO:0008006" key="3">
    <source>
        <dbReference type="Google" id="ProtNLM"/>
    </source>
</evidence>
<dbReference type="SUPFAM" id="SSF49785">
    <property type="entry name" value="Galactose-binding domain-like"/>
    <property type="match status" value="1"/>
</dbReference>
<evidence type="ECO:0000313" key="1">
    <source>
        <dbReference type="EMBL" id="POM66395.1"/>
    </source>
</evidence>
<organism evidence="1 2">
    <name type="scientific">Phytophthora palmivora</name>
    <dbReference type="NCBI Taxonomy" id="4796"/>
    <lineage>
        <taxon>Eukaryota</taxon>
        <taxon>Sar</taxon>
        <taxon>Stramenopiles</taxon>
        <taxon>Oomycota</taxon>
        <taxon>Peronosporomycetes</taxon>
        <taxon>Peronosporales</taxon>
        <taxon>Peronosporaceae</taxon>
        <taxon>Phytophthora</taxon>
    </lineage>
</organism>
<keyword evidence="2" id="KW-1185">Reference proteome</keyword>
<comment type="caution">
    <text evidence="1">The sequence shown here is derived from an EMBL/GenBank/DDBJ whole genome shotgun (WGS) entry which is preliminary data.</text>
</comment>
<accession>A0A2P4XLF5</accession>
<dbReference type="OrthoDB" id="547680at2759"/>
<gene>
    <name evidence="1" type="ORF">PHPALM_17748</name>
</gene>
<dbReference type="Gene3D" id="2.60.120.260">
    <property type="entry name" value="Galactose-binding domain-like"/>
    <property type="match status" value="1"/>
</dbReference>
<dbReference type="InterPro" id="IPR008979">
    <property type="entry name" value="Galactose-bd-like_sf"/>
</dbReference>
<dbReference type="AlphaFoldDB" id="A0A2P4XLF5"/>
<dbReference type="Proteomes" id="UP000237271">
    <property type="component" value="Unassembled WGS sequence"/>
</dbReference>
<protein>
    <recommendedName>
        <fullName evidence="3">Fucolectin tachylectin-4 pentraxin-1 domain-containing protein</fullName>
    </recommendedName>
</protein>
<sequence length="387" mass="43273">MRAPTRALCALCEQRFMRSSLPGVVVMKRVCDLRRKWGVIQDSKKLHSPSLLYGTANVCLLCQEILAYEDTKKLSKPANGKTLNEQQSESLSLDSKIFVDSKVDKDIDIGRMIHDSIMHRWHQQPTTRNNDSNLEDIAVNKRVRQSSTVFNMKAQNALDPDITRSAHTKEEFQPWWEIDLGNYVEVHSVKVYLRDEVSHLYSSGRGITTIPGRHTPGVYPLHISISMRSGVGRDCGDNIASCVSSLCVTDKMSPLIEWVAPCKSRMSRCILSKCISVTSNGRGIATIPGRHTPGVYPLHISISMRSGVGRDCGDNIASCVSSLCVTDKMSPLIEWVAPCKSRGRFVRIQCEGRAILHTERVQVYAWSGDNTFGKNFSVPPYAPQHLR</sequence>
<name>A0A2P4XLF5_9STRA</name>
<evidence type="ECO:0000313" key="2">
    <source>
        <dbReference type="Proteomes" id="UP000237271"/>
    </source>
</evidence>
<reference evidence="1 2" key="1">
    <citation type="journal article" date="2017" name="Genome Biol. Evol.">
        <title>Phytophthora megakarya and P. palmivora, closely related causal agents of cacao black pod rot, underwent increases in genome sizes and gene numbers by different mechanisms.</title>
        <authorList>
            <person name="Ali S.S."/>
            <person name="Shao J."/>
            <person name="Lary D.J."/>
            <person name="Kronmiller B."/>
            <person name="Shen D."/>
            <person name="Strem M.D."/>
            <person name="Amoako-Attah I."/>
            <person name="Akrofi A.Y."/>
            <person name="Begoude B.A."/>
            <person name="Ten Hoopen G.M."/>
            <person name="Coulibaly K."/>
            <person name="Kebe B.I."/>
            <person name="Melnick R.L."/>
            <person name="Guiltinan M.J."/>
            <person name="Tyler B.M."/>
            <person name="Meinhardt L.W."/>
            <person name="Bailey B.A."/>
        </authorList>
    </citation>
    <scope>NUCLEOTIDE SEQUENCE [LARGE SCALE GENOMIC DNA]</scope>
    <source>
        <strain evidence="2">sbr112.9</strain>
    </source>
</reference>